<dbReference type="EMBL" id="MU128976">
    <property type="protein sequence ID" value="KAF9513183.1"/>
    <property type="molecule type" value="Genomic_DNA"/>
</dbReference>
<keyword evidence="2" id="KW-0472">Membrane</keyword>
<dbReference type="Proteomes" id="UP000886523">
    <property type="component" value="Unassembled WGS sequence"/>
</dbReference>
<gene>
    <name evidence="4" type="ORF">BS47DRAFT_1393554</name>
</gene>
<dbReference type="InterPro" id="IPR053001">
    <property type="entry name" value="MNNG_permease-like"/>
</dbReference>
<dbReference type="PANTHER" id="PTHR34814">
    <property type="entry name" value="NITROSOGUANIDINE RESISTANCE PROTEIN SNG1"/>
    <property type="match status" value="1"/>
</dbReference>
<feature type="compositionally biased region" description="Polar residues" evidence="1">
    <location>
        <begin position="116"/>
        <end position="126"/>
    </location>
</feature>
<feature type="domain" description="DUF3533" evidence="3">
    <location>
        <begin position="1"/>
        <end position="80"/>
    </location>
</feature>
<evidence type="ECO:0000256" key="1">
    <source>
        <dbReference type="SAM" id="MobiDB-lite"/>
    </source>
</evidence>
<dbReference type="GO" id="GO:0016020">
    <property type="term" value="C:membrane"/>
    <property type="evidence" value="ECO:0007669"/>
    <property type="project" value="TreeGrafter"/>
</dbReference>
<reference evidence="4" key="1">
    <citation type="journal article" date="2020" name="Nat. Commun.">
        <title>Large-scale genome sequencing of mycorrhizal fungi provides insights into the early evolution of symbiotic traits.</title>
        <authorList>
            <person name="Miyauchi S."/>
            <person name="Kiss E."/>
            <person name="Kuo A."/>
            <person name="Drula E."/>
            <person name="Kohler A."/>
            <person name="Sanchez-Garcia M."/>
            <person name="Morin E."/>
            <person name="Andreopoulos B."/>
            <person name="Barry K.W."/>
            <person name="Bonito G."/>
            <person name="Buee M."/>
            <person name="Carver A."/>
            <person name="Chen C."/>
            <person name="Cichocki N."/>
            <person name="Clum A."/>
            <person name="Culley D."/>
            <person name="Crous P.W."/>
            <person name="Fauchery L."/>
            <person name="Girlanda M."/>
            <person name="Hayes R.D."/>
            <person name="Keri Z."/>
            <person name="LaButti K."/>
            <person name="Lipzen A."/>
            <person name="Lombard V."/>
            <person name="Magnuson J."/>
            <person name="Maillard F."/>
            <person name="Murat C."/>
            <person name="Nolan M."/>
            <person name="Ohm R.A."/>
            <person name="Pangilinan J."/>
            <person name="Pereira M.F."/>
            <person name="Perotto S."/>
            <person name="Peter M."/>
            <person name="Pfister S."/>
            <person name="Riley R."/>
            <person name="Sitrit Y."/>
            <person name="Stielow J.B."/>
            <person name="Szollosi G."/>
            <person name="Zifcakova L."/>
            <person name="Stursova M."/>
            <person name="Spatafora J.W."/>
            <person name="Tedersoo L."/>
            <person name="Vaario L.M."/>
            <person name="Yamada A."/>
            <person name="Yan M."/>
            <person name="Wang P."/>
            <person name="Xu J."/>
            <person name="Bruns T."/>
            <person name="Baldrian P."/>
            <person name="Vilgalys R."/>
            <person name="Dunand C."/>
            <person name="Henrissat B."/>
            <person name="Grigoriev I.V."/>
            <person name="Hibbett D."/>
            <person name="Nagy L.G."/>
            <person name="Martin F.M."/>
        </authorList>
    </citation>
    <scope>NUCLEOTIDE SEQUENCE</scope>
    <source>
        <strain evidence="4">UP504</strain>
    </source>
</reference>
<evidence type="ECO:0000256" key="2">
    <source>
        <dbReference type="SAM" id="Phobius"/>
    </source>
</evidence>
<feature type="transmembrane region" description="Helical" evidence="2">
    <location>
        <begin position="21"/>
        <end position="40"/>
    </location>
</feature>
<proteinExistence type="predicted"/>
<name>A0A9P6AWB9_9AGAM</name>
<feature type="region of interest" description="Disordered" evidence="1">
    <location>
        <begin position="101"/>
        <end position="139"/>
    </location>
</feature>
<keyword evidence="2" id="KW-0812">Transmembrane</keyword>
<evidence type="ECO:0000313" key="5">
    <source>
        <dbReference type="Proteomes" id="UP000886523"/>
    </source>
</evidence>
<comment type="caution">
    <text evidence="4">The sequence shown here is derived from an EMBL/GenBank/DDBJ whole genome shotgun (WGS) entry which is preliminary data.</text>
</comment>
<sequence>MALGFSTEAMVTLLTPKYMTYFPVLLIIFNIAVWSLQITLEPRIYNYCNLQQATRTIVFITKSHLGLNAVILIAWIALSCCTIPLFSFIMRRRDMATAAREAASKIRNRHPEPRQSHNTQWHQTGSVPVEERSRCPSES</sequence>
<feature type="transmembrane region" description="Helical" evidence="2">
    <location>
        <begin position="69"/>
        <end position="90"/>
    </location>
</feature>
<dbReference type="PANTHER" id="PTHR34814:SF1">
    <property type="entry name" value="NITROSOGUANIDINE RESISTANCE PROTEIN SNG1"/>
    <property type="match status" value="1"/>
</dbReference>
<dbReference type="Pfam" id="PF12051">
    <property type="entry name" value="DUF3533"/>
    <property type="match status" value="1"/>
</dbReference>
<evidence type="ECO:0000313" key="4">
    <source>
        <dbReference type="EMBL" id="KAF9513183.1"/>
    </source>
</evidence>
<keyword evidence="5" id="KW-1185">Reference proteome</keyword>
<organism evidence="4 5">
    <name type="scientific">Hydnum rufescens UP504</name>
    <dbReference type="NCBI Taxonomy" id="1448309"/>
    <lineage>
        <taxon>Eukaryota</taxon>
        <taxon>Fungi</taxon>
        <taxon>Dikarya</taxon>
        <taxon>Basidiomycota</taxon>
        <taxon>Agaricomycotina</taxon>
        <taxon>Agaricomycetes</taxon>
        <taxon>Cantharellales</taxon>
        <taxon>Hydnaceae</taxon>
        <taxon>Hydnum</taxon>
    </lineage>
</organism>
<evidence type="ECO:0000259" key="3">
    <source>
        <dbReference type="Pfam" id="PF12051"/>
    </source>
</evidence>
<feature type="compositionally biased region" description="Basic and acidic residues" evidence="1">
    <location>
        <begin position="129"/>
        <end position="139"/>
    </location>
</feature>
<accession>A0A9P6AWB9</accession>
<dbReference type="AlphaFoldDB" id="A0A9P6AWB9"/>
<dbReference type="OrthoDB" id="2140105at2759"/>
<protein>
    <recommendedName>
        <fullName evidence="3">DUF3533 domain-containing protein</fullName>
    </recommendedName>
</protein>
<keyword evidence="2" id="KW-1133">Transmembrane helix</keyword>
<dbReference type="InterPro" id="IPR022703">
    <property type="entry name" value="DUF3533"/>
</dbReference>